<proteinExistence type="predicted"/>
<evidence type="ECO:0000256" key="1">
    <source>
        <dbReference type="ARBA" id="ARBA00022729"/>
    </source>
</evidence>
<gene>
    <name evidence="2" type="ORF">RJT34_17396</name>
</gene>
<accession>A0AAN9J8X2</accession>
<name>A0AAN9J8X2_CLITE</name>
<dbReference type="PANTHER" id="PTHR45966:SF34">
    <property type="entry name" value="GDSL-LIKE LIPASE_ACYLHYDROLASE"/>
    <property type="match status" value="1"/>
</dbReference>
<dbReference type="GO" id="GO:0016298">
    <property type="term" value="F:lipase activity"/>
    <property type="evidence" value="ECO:0007669"/>
    <property type="project" value="TreeGrafter"/>
</dbReference>
<keyword evidence="1" id="KW-0732">Signal</keyword>
<dbReference type="InterPro" id="IPR044552">
    <property type="entry name" value="GLIP1-5/GLL25"/>
</dbReference>
<organism evidence="2 3">
    <name type="scientific">Clitoria ternatea</name>
    <name type="common">Butterfly pea</name>
    <dbReference type="NCBI Taxonomy" id="43366"/>
    <lineage>
        <taxon>Eukaryota</taxon>
        <taxon>Viridiplantae</taxon>
        <taxon>Streptophyta</taxon>
        <taxon>Embryophyta</taxon>
        <taxon>Tracheophyta</taxon>
        <taxon>Spermatophyta</taxon>
        <taxon>Magnoliopsida</taxon>
        <taxon>eudicotyledons</taxon>
        <taxon>Gunneridae</taxon>
        <taxon>Pentapetalae</taxon>
        <taxon>rosids</taxon>
        <taxon>fabids</taxon>
        <taxon>Fabales</taxon>
        <taxon>Fabaceae</taxon>
        <taxon>Papilionoideae</taxon>
        <taxon>50 kb inversion clade</taxon>
        <taxon>NPAAA clade</taxon>
        <taxon>indigoferoid/millettioid clade</taxon>
        <taxon>Phaseoleae</taxon>
        <taxon>Clitoria</taxon>
    </lineage>
</organism>
<dbReference type="PANTHER" id="PTHR45966">
    <property type="entry name" value="GDSL-LIKE LIPASE/ACYLHYDROLASE"/>
    <property type="match status" value="1"/>
</dbReference>
<dbReference type="Gene3D" id="3.40.50.1110">
    <property type="entry name" value="SGNH hydrolase"/>
    <property type="match status" value="1"/>
</dbReference>
<sequence length="112" mass="12638">MLQKLQKQLKGFKYSVNDFYSAVLRVMAYPSEYGLKEVTGGCCGGGVYRGDGSCGKTDNGTKLYELCENVNDYLFFDSRHPTDKASQIFADLIWNGNLTVNKPYNLKQLFQL</sequence>
<evidence type="ECO:0000313" key="3">
    <source>
        <dbReference type="Proteomes" id="UP001359559"/>
    </source>
</evidence>
<dbReference type="Proteomes" id="UP001359559">
    <property type="component" value="Unassembled WGS sequence"/>
</dbReference>
<dbReference type="InterPro" id="IPR036514">
    <property type="entry name" value="SGNH_hydro_sf"/>
</dbReference>
<dbReference type="AlphaFoldDB" id="A0AAN9J8X2"/>
<reference evidence="2 3" key="1">
    <citation type="submission" date="2024-01" db="EMBL/GenBank/DDBJ databases">
        <title>The genomes of 5 underutilized Papilionoideae crops provide insights into root nodulation and disease resistance.</title>
        <authorList>
            <person name="Yuan L."/>
        </authorList>
    </citation>
    <scope>NUCLEOTIDE SEQUENCE [LARGE SCALE GENOMIC DNA]</scope>
    <source>
        <strain evidence="2">LY-2023</strain>
        <tissue evidence="2">Leaf</tissue>
    </source>
</reference>
<dbReference type="EMBL" id="JAYKXN010000004">
    <property type="protein sequence ID" value="KAK7294507.1"/>
    <property type="molecule type" value="Genomic_DNA"/>
</dbReference>
<protein>
    <submittedName>
        <fullName evidence="2">Uncharacterized protein</fullName>
    </submittedName>
</protein>
<comment type="caution">
    <text evidence="2">The sequence shown here is derived from an EMBL/GenBank/DDBJ whole genome shotgun (WGS) entry which is preliminary data.</text>
</comment>
<keyword evidence="3" id="KW-1185">Reference proteome</keyword>
<evidence type="ECO:0000313" key="2">
    <source>
        <dbReference type="EMBL" id="KAK7294507.1"/>
    </source>
</evidence>